<dbReference type="GO" id="GO:0003824">
    <property type="term" value="F:catalytic activity"/>
    <property type="evidence" value="ECO:0007669"/>
    <property type="project" value="InterPro"/>
</dbReference>
<gene>
    <name evidence="4" type="ORF">LTR97_008402</name>
</gene>
<comment type="similarity">
    <text evidence="1">Belongs to the amidase family.</text>
</comment>
<sequence>MAANVQWIGRPASKEHEHPYHAPPTPSNPVVRGLPLYYGAKIITSSTLIQNLLWGNAGFDSLRNREELEGVEPRYEPLVVKSSGTRVSTAEALRTLSNEDWTSGTPSEKLYPGILDYHEAYKTGRTTPTAVAKVLLPLVRRDVEIPSRHSVAFLSSKVDLVMRAAEASTQRYEEGKCLGPLDGVPVAVKDEEDVTGYPKCVGSKLDLKDKHDATSYCSADQLSYITSYLLTPDRDPNHGTPLNPHNNTYYCGGSSGGSAYAVGAGLVPVAIGNDGGGSIRIPSAYCGLYGLKPSHGRVSIRPTSNLARSNGVAGPLAANMVDLEISYRVMAQPDLEEPNSALFDTPRSAASTHARKKALGISKEWFDRADPAVRQACMDVVDYLTSKLGYEIVDISIPLLHEGQTAHAMTILCEIPSGVSALKDLTPANQVLMSVGSKTPGVDFLQAQKMRMLLMQHLAHLYEKHPGMIIVTPTTPNAGWSFDPQDLKYGCSNGNMSLRSMEYVWLANFTGCPAISVPAAYLEPEKGTGRIPIGFMGMGEWCSEDELLAFGYDCERYLHDVYENGRVKPAAYVEVLEV</sequence>
<protein>
    <recommendedName>
        <fullName evidence="3">Amidase domain-containing protein</fullName>
    </recommendedName>
</protein>
<feature type="domain" description="Amidase" evidence="3">
    <location>
        <begin position="153"/>
        <end position="548"/>
    </location>
</feature>
<dbReference type="InterPro" id="IPR020556">
    <property type="entry name" value="Amidase_CS"/>
</dbReference>
<dbReference type="Pfam" id="PF01425">
    <property type="entry name" value="Amidase"/>
    <property type="match status" value="1"/>
</dbReference>
<dbReference type="AlphaFoldDB" id="A0AAN7W3E1"/>
<proteinExistence type="inferred from homology"/>
<dbReference type="InterPro" id="IPR036928">
    <property type="entry name" value="AS_sf"/>
</dbReference>
<evidence type="ECO:0000256" key="2">
    <source>
        <dbReference type="SAM" id="MobiDB-lite"/>
    </source>
</evidence>
<dbReference type="PROSITE" id="PS00571">
    <property type="entry name" value="AMIDASES"/>
    <property type="match status" value="1"/>
</dbReference>
<feature type="region of interest" description="Disordered" evidence="2">
    <location>
        <begin position="1"/>
        <end position="26"/>
    </location>
</feature>
<reference evidence="4" key="1">
    <citation type="submission" date="2023-08" db="EMBL/GenBank/DDBJ databases">
        <title>Black Yeasts Isolated from many extreme environments.</title>
        <authorList>
            <person name="Coleine C."/>
            <person name="Stajich J.E."/>
            <person name="Selbmann L."/>
        </authorList>
    </citation>
    <scope>NUCLEOTIDE SEQUENCE</scope>
    <source>
        <strain evidence="4">CCFEE 5810</strain>
    </source>
</reference>
<name>A0AAN7W3E1_9PEZI</name>
<evidence type="ECO:0000259" key="3">
    <source>
        <dbReference type="Pfam" id="PF01425"/>
    </source>
</evidence>
<comment type="caution">
    <text evidence="4">The sequence shown here is derived from an EMBL/GenBank/DDBJ whole genome shotgun (WGS) entry which is preliminary data.</text>
</comment>
<evidence type="ECO:0000313" key="5">
    <source>
        <dbReference type="Proteomes" id="UP001310594"/>
    </source>
</evidence>
<dbReference type="Proteomes" id="UP001310594">
    <property type="component" value="Unassembled WGS sequence"/>
</dbReference>
<accession>A0AAN7W3E1</accession>
<dbReference type="PANTHER" id="PTHR11895">
    <property type="entry name" value="TRANSAMIDASE"/>
    <property type="match status" value="1"/>
</dbReference>
<dbReference type="SUPFAM" id="SSF75304">
    <property type="entry name" value="Amidase signature (AS) enzymes"/>
    <property type="match status" value="1"/>
</dbReference>
<dbReference type="InterPro" id="IPR000120">
    <property type="entry name" value="Amidase"/>
</dbReference>
<dbReference type="InterPro" id="IPR023631">
    <property type="entry name" value="Amidase_dom"/>
</dbReference>
<organism evidence="4 5">
    <name type="scientific">Elasticomyces elasticus</name>
    <dbReference type="NCBI Taxonomy" id="574655"/>
    <lineage>
        <taxon>Eukaryota</taxon>
        <taxon>Fungi</taxon>
        <taxon>Dikarya</taxon>
        <taxon>Ascomycota</taxon>
        <taxon>Pezizomycotina</taxon>
        <taxon>Dothideomycetes</taxon>
        <taxon>Dothideomycetidae</taxon>
        <taxon>Mycosphaerellales</taxon>
        <taxon>Teratosphaeriaceae</taxon>
        <taxon>Elasticomyces</taxon>
    </lineage>
</organism>
<dbReference type="EMBL" id="JAVRQU010000013">
    <property type="protein sequence ID" value="KAK5695982.1"/>
    <property type="molecule type" value="Genomic_DNA"/>
</dbReference>
<evidence type="ECO:0000256" key="1">
    <source>
        <dbReference type="ARBA" id="ARBA00009199"/>
    </source>
</evidence>
<evidence type="ECO:0000313" key="4">
    <source>
        <dbReference type="EMBL" id="KAK5695982.1"/>
    </source>
</evidence>
<dbReference type="Gene3D" id="3.90.1300.10">
    <property type="entry name" value="Amidase signature (AS) domain"/>
    <property type="match status" value="1"/>
</dbReference>
<dbReference type="PANTHER" id="PTHR11895:SF67">
    <property type="entry name" value="AMIDASE DOMAIN-CONTAINING PROTEIN"/>
    <property type="match status" value="1"/>
</dbReference>